<dbReference type="EnsemblPlants" id="TraesCS4B02G358600.1">
    <property type="protein sequence ID" value="TraesCS4B02G358600.1.cds1"/>
    <property type="gene ID" value="TraesCS4B02G358600"/>
</dbReference>
<dbReference type="Gramene" id="TraesCS4B02G358600.1">
    <property type="protein sequence ID" value="TraesCS4B02G358600.1.cds1"/>
    <property type="gene ID" value="TraesCS4B02G358600"/>
</dbReference>
<evidence type="ECO:0000256" key="3">
    <source>
        <dbReference type="ARBA" id="ARBA00022630"/>
    </source>
</evidence>
<sequence length="523" mass="55903">MSLQRVSGCLALGFIVSFFSCSAASPSPDGFLACLRAKSLPSELVHTQSSGNFTHVLASSIRNAKFFTNATARPLCIVTPTDASHVQAAVLCGRGQGVRLRVRSGGHDYEGLSYRSARPSSEAFAVVDLGANLRAVRVNRLESTAWVDSGATIGELYYAIAKSDSRLAFPAGECPTIGVGGHLSGGGVGMMMRKHGLSSDKVLDATLVNADGELLDRAGMGEDLFWAIRGGGGGSFGIVLSWKVQLVHVPSTVVAFNIAKTVEQGAVDILTRWQDIAPCLPTDITLRVIVQGQQAMFQALYLGGCGSLVAMMDEQFPELGMTSADCQAMSWVQSAATPFLSFGGNGTLEEALLNRTTGLSRSNKVMSDYVRRAISKAAWEDIFPWFAKAGAGFILLEPHGGFMGSVPAAATPYPHRNGVLYVMQYLVSWPQEGGDGGTAATAWIEGLYELMGQHVSKNPRRAYVNFRDLDIGQNDDEAGGTFEGGEAWGERYFVGNYRRLAAVKAAVDPTNYFSNEQSIPPLR</sequence>
<evidence type="ECO:0000313" key="9">
    <source>
        <dbReference type="EnsemblPlants" id="TraesCS4B02G358600.1.cds1"/>
    </source>
</evidence>
<dbReference type="AlphaFoldDB" id="A0A3B6IXB1"/>
<dbReference type="InterPro" id="IPR012951">
    <property type="entry name" value="BBE"/>
</dbReference>
<dbReference type="GeneID" id="123089605"/>
<dbReference type="Pfam" id="PF01565">
    <property type="entry name" value="FAD_binding_4"/>
    <property type="match status" value="1"/>
</dbReference>
<evidence type="ECO:0000256" key="7">
    <source>
        <dbReference type="SAM" id="SignalP"/>
    </source>
</evidence>
<dbReference type="Proteomes" id="UP000019116">
    <property type="component" value="Chromosome 4B"/>
</dbReference>
<dbReference type="PROSITE" id="PS51257">
    <property type="entry name" value="PROKAR_LIPOPROTEIN"/>
    <property type="match status" value="1"/>
</dbReference>
<gene>
    <name evidence="9" type="primary">LOC123089605</name>
</gene>
<dbReference type="InterPro" id="IPR036318">
    <property type="entry name" value="FAD-bd_PCMH-like_sf"/>
</dbReference>
<keyword evidence="4 7" id="KW-0732">Signal</keyword>
<dbReference type="InterPro" id="IPR016166">
    <property type="entry name" value="FAD-bd_PCMH"/>
</dbReference>
<reference evidence="9" key="2">
    <citation type="submission" date="2018-10" db="UniProtKB">
        <authorList>
            <consortium name="EnsemblPlants"/>
        </authorList>
    </citation>
    <scope>IDENTIFICATION</scope>
</reference>
<feature type="signal peptide" evidence="7">
    <location>
        <begin position="1"/>
        <end position="24"/>
    </location>
</feature>
<keyword evidence="6" id="KW-0325">Glycoprotein</keyword>
<accession>A0A3B6IXB1</accession>
<dbReference type="InterPro" id="IPR016167">
    <property type="entry name" value="FAD-bd_PCMH_sub1"/>
</dbReference>
<feature type="chain" id="PRO_5043175767" description="FAD-binding PCMH-type domain-containing protein" evidence="7">
    <location>
        <begin position="25"/>
        <end position="523"/>
    </location>
</feature>
<dbReference type="Gramene" id="TraesSTA4B03G02395800.1">
    <property type="protein sequence ID" value="TraesSTA4B03G02395800.1.CDS1"/>
    <property type="gene ID" value="TraesSTA4B03G02395800"/>
</dbReference>
<dbReference type="OrthoDB" id="636332at2759"/>
<name>A0A3B6IXB1_WHEAT</name>
<keyword evidence="10" id="KW-1185">Reference proteome</keyword>
<dbReference type="Gene3D" id="3.30.43.10">
    <property type="entry name" value="Uridine Diphospho-n-acetylenolpyruvylglucosamine Reductase, domain 2"/>
    <property type="match status" value="1"/>
</dbReference>
<dbReference type="Gramene" id="TraesCS4B03G0930400.1">
    <property type="protein sequence ID" value="TraesCS4B03G0930400.1.CDS1"/>
    <property type="gene ID" value="TraesCS4B03G0930400"/>
</dbReference>
<organism evidence="9">
    <name type="scientific">Triticum aestivum</name>
    <name type="common">Wheat</name>
    <dbReference type="NCBI Taxonomy" id="4565"/>
    <lineage>
        <taxon>Eukaryota</taxon>
        <taxon>Viridiplantae</taxon>
        <taxon>Streptophyta</taxon>
        <taxon>Embryophyta</taxon>
        <taxon>Tracheophyta</taxon>
        <taxon>Spermatophyta</taxon>
        <taxon>Magnoliopsida</taxon>
        <taxon>Liliopsida</taxon>
        <taxon>Poales</taxon>
        <taxon>Poaceae</taxon>
        <taxon>BOP clade</taxon>
        <taxon>Pooideae</taxon>
        <taxon>Triticodae</taxon>
        <taxon>Triticeae</taxon>
        <taxon>Triticinae</taxon>
        <taxon>Triticum</taxon>
    </lineage>
</organism>
<comment type="similarity">
    <text evidence="2">Belongs to the oxygen-dependent FAD-linked oxidoreductase family.</text>
</comment>
<dbReference type="Pfam" id="PF08031">
    <property type="entry name" value="BBE"/>
    <property type="match status" value="1"/>
</dbReference>
<dbReference type="GO" id="GO:0071949">
    <property type="term" value="F:FAD binding"/>
    <property type="evidence" value="ECO:0007669"/>
    <property type="project" value="InterPro"/>
</dbReference>
<evidence type="ECO:0000256" key="6">
    <source>
        <dbReference type="ARBA" id="ARBA00023180"/>
    </source>
</evidence>
<dbReference type="InterPro" id="IPR016169">
    <property type="entry name" value="FAD-bd_PCMH_sub2"/>
</dbReference>
<dbReference type="InterPro" id="IPR006094">
    <property type="entry name" value="Oxid_FAD_bind_N"/>
</dbReference>
<dbReference type="SMR" id="A0A3B6IXB1"/>
<dbReference type="Gramene" id="TraesLDM4B03G02402670.1">
    <property type="protein sequence ID" value="TraesLDM4B03G02402670.1.CDS1"/>
    <property type="gene ID" value="TraesLDM4B03G02402670"/>
</dbReference>
<comment type="cofactor">
    <cofactor evidence="1">
        <name>FAD</name>
        <dbReference type="ChEBI" id="CHEBI:57692"/>
    </cofactor>
</comment>
<evidence type="ECO:0000259" key="8">
    <source>
        <dbReference type="PROSITE" id="PS51387"/>
    </source>
</evidence>
<proteinExistence type="inferred from homology"/>
<dbReference type="Gramene" id="TraesNOR4B03G02418850.1">
    <property type="protein sequence ID" value="TraesNOR4B03G02418850.1.CDS1"/>
    <property type="gene ID" value="TraesNOR4B03G02418850"/>
</dbReference>
<dbReference type="Gene3D" id="3.40.462.20">
    <property type="match status" value="1"/>
</dbReference>
<dbReference type="SUPFAM" id="SSF56176">
    <property type="entry name" value="FAD-binding/transporter-associated domain-like"/>
    <property type="match status" value="1"/>
</dbReference>
<dbReference type="STRING" id="4565.A0A3B6IXB1"/>
<evidence type="ECO:0000313" key="10">
    <source>
        <dbReference type="Proteomes" id="UP000019116"/>
    </source>
</evidence>
<dbReference type="PROSITE" id="PS51387">
    <property type="entry name" value="FAD_PCMH"/>
    <property type="match status" value="1"/>
</dbReference>
<evidence type="ECO:0000256" key="4">
    <source>
        <dbReference type="ARBA" id="ARBA00022729"/>
    </source>
</evidence>
<dbReference type="Gene3D" id="3.30.465.10">
    <property type="match status" value="1"/>
</dbReference>
<keyword evidence="3" id="KW-0285">Flavoprotein</keyword>
<dbReference type="PaxDb" id="4565-Traes_4BL_6EDF8E0E3.1"/>
<feature type="domain" description="FAD-binding PCMH-type" evidence="8">
    <location>
        <begin position="70"/>
        <end position="249"/>
    </location>
</feature>
<evidence type="ECO:0000256" key="1">
    <source>
        <dbReference type="ARBA" id="ARBA00001974"/>
    </source>
</evidence>
<dbReference type="PANTHER" id="PTHR32448">
    <property type="entry name" value="OS08G0158400 PROTEIN"/>
    <property type="match status" value="1"/>
</dbReference>
<dbReference type="OMA" id="TAVWVMK"/>
<dbReference type="Gramene" id="TraesSYM4B03G02428060.1">
    <property type="protein sequence ID" value="TraesSYM4B03G02428060.1.CDS1"/>
    <property type="gene ID" value="TraesSYM4B03G02428060"/>
</dbReference>
<protein>
    <recommendedName>
        <fullName evidence="8">FAD-binding PCMH-type domain-containing protein</fullName>
    </recommendedName>
</protein>
<evidence type="ECO:0000256" key="2">
    <source>
        <dbReference type="ARBA" id="ARBA00005466"/>
    </source>
</evidence>
<dbReference type="RefSeq" id="XP_044367172.1">
    <property type="nucleotide sequence ID" value="XM_044511237.1"/>
</dbReference>
<dbReference type="GO" id="GO:0016491">
    <property type="term" value="F:oxidoreductase activity"/>
    <property type="evidence" value="ECO:0007669"/>
    <property type="project" value="InterPro"/>
</dbReference>
<reference evidence="9" key="1">
    <citation type="submission" date="2018-08" db="EMBL/GenBank/DDBJ databases">
        <authorList>
            <person name="Rossello M."/>
        </authorList>
    </citation>
    <scope>NUCLEOTIDE SEQUENCE [LARGE SCALE GENOMIC DNA]</scope>
    <source>
        <strain evidence="9">cv. Chinese Spring</strain>
    </source>
</reference>
<evidence type="ECO:0000256" key="5">
    <source>
        <dbReference type="ARBA" id="ARBA00022827"/>
    </source>
</evidence>
<keyword evidence="5" id="KW-0274">FAD</keyword>